<protein>
    <submittedName>
        <fullName evidence="3">Uncharacterized protein</fullName>
    </submittedName>
</protein>
<name>A0A2N7S6P5_9MICC</name>
<evidence type="ECO:0000256" key="1">
    <source>
        <dbReference type="SAM" id="MobiDB-lite"/>
    </source>
</evidence>
<evidence type="ECO:0000313" key="4">
    <source>
        <dbReference type="Proteomes" id="UP000235739"/>
    </source>
</evidence>
<dbReference type="InterPro" id="IPR043777">
    <property type="entry name" value="DUF5719"/>
</dbReference>
<feature type="compositionally biased region" description="Low complexity" evidence="1">
    <location>
        <begin position="233"/>
        <end position="251"/>
    </location>
</feature>
<feature type="compositionally biased region" description="Basic and acidic residues" evidence="1">
    <location>
        <begin position="285"/>
        <end position="299"/>
    </location>
</feature>
<accession>A0A2N7S6P5</accession>
<feature type="compositionally biased region" description="Low complexity" evidence="1">
    <location>
        <begin position="105"/>
        <end position="122"/>
    </location>
</feature>
<dbReference type="EMBL" id="PNQX01000001">
    <property type="protein sequence ID" value="PMQ21809.1"/>
    <property type="molecule type" value="Genomic_DNA"/>
</dbReference>
<feature type="compositionally biased region" description="Basic and acidic residues" evidence="1">
    <location>
        <begin position="44"/>
        <end position="99"/>
    </location>
</feature>
<evidence type="ECO:0000256" key="2">
    <source>
        <dbReference type="SAM" id="Phobius"/>
    </source>
</evidence>
<feature type="region of interest" description="Disordered" evidence="1">
    <location>
        <begin position="1"/>
        <end position="328"/>
    </location>
</feature>
<reference evidence="3 4" key="1">
    <citation type="journal article" date="2017" name="Elife">
        <title>Extensive horizontal gene transfer in cheese-associated bacteria.</title>
        <authorList>
            <person name="Bonham K.S."/>
            <person name="Wolfe B.E."/>
            <person name="Dutton R.J."/>
        </authorList>
    </citation>
    <scope>NUCLEOTIDE SEQUENCE [LARGE SCALE GENOMIC DNA]</scope>
    <source>
        <strain evidence="3 4">JB182</strain>
    </source>
</reference>
<keyword evidence="2" id="KW-0472">Membrane</keyword>
<feature type="compositionally biased region" description="Low complexity" evidence="1">
    <location>
        <begin position="15"/>
        <end position="30"/>
    </location>
</feature>
<keyword evidence="2" id="KW-0812">Transmembrane</keyword>
<proteinExistence type="predicted"/>
<dbReference type="GeneID" id="303184391"/>
<keyword evidence="2" id="KW-1133">Transmembrane helix</keyword>
<dbReference type="Proteomes" id="UP000235739">
    <property type="component" value="Unassembled WGS sequence"/>
</dbReference>
<organism evidence="3 4">
    <name type="scientific">Glutamicibacter arilaitensis</name>
    <dbReference type="NCBI Taxonomy" id="256701"/>
    <lineage>
        <taxon>Bacteria</taxon>
        <taxon>Bacillati</taxon>
        <taxon>Actinomycetota</taxon>
        <taxon>Actinomycetes</taxon>
        <taxon>Micrococcales</taxon>
        <taxon>Micrococcaceae</taxon>
        <taxon>Glutamicibacter</taxon>
    </lineage>
</organism>
<gene>
    <name evidence="3" type="ORF">CIK84_09895</name>
</gene>
<dbReference type="AlphaFoldDB" id="A0A2N7S6P5"/>
<feature type="compositionally biased region" description="Low complexity" evidence="1">
    <location>
        <begin position="300"/>
        <end position="318"/>
    </location>
</feature>
<feature type="compositionally biased region" description="Basic and acidic residues" evidence="1">
    <location>
        <begin position="123"/>
        <end position="132"/>
    </location>
</feature>
<dbReference type="Pfam" id="PF18986">
    <property type="entry name" value="DUF5719"/>
    <property type="match status" value="1"/>
</dbReference>
<comment type="caution">
    <text evidence="3">The sequence shown here is derived from an EMBL/GenBank/DDBJ whole genome shotgun (WGS) entry which is preliminary data.</text>
</comment>
<evidence type="ECO:0000313" key="3">
    <source>
        <dbReference type="EMBL" id="PMQ21809.1"/>
    </source>
</evidence>
<feature type="compositionally biased region" description="Basic and acidic residues" evidence="1">
    <location>
        <begin position="254"/>
        <end position="278"/>
    </location>
</feature>
<dbReference type="RefSeq" id="WP_013348143.1">
    <property type="nucleotide sequence ID" value="NZ_JBQEEN010000001.1"/>
</dbReference>
<feature type="compositionally biased region" description="Basic and acidic residues" evidence="1">
    <location>
        <begin position="176"/>
        <end position="185"/>
    </location>
</feature>
<feature type="transmembrane region" description="Helical" evidence="2">
    <location>
        <begin position="352"/>
        <end position="374"/>
    </location>
</feature>
<sequence length="865" mass="87420">MSDEKNVNSADSADQPAEQTPVPQPAAAQPEPKDSAPVSAALSRAEEKAAKAKAKVDAKLDKIRAKEAQARAKAEAKNSAKAAKSEAKASKQQEAKDQPKPVAQPAAKDASSPAADSSSAAKPDAKKTEDQSAPKPEAAGSVTAKSSEAQEKTAAGLPAAASKDDAVAKPVAKSAEPAKDPDSAKAKSLPESAIGKAPEQAADDPVTKPVAGDSAGSATKPSDAKDSSARHSTVAPVAATAAPSAAMSSAEAETEPKPSAESKSEDAPKAAEAEDPKAAKRRQKLEKVRARNAAKEEAAKTSAVAAPAAAAEPSAAEPADGKVSQRRLKLDKARAAASKDAASATTRKKTGAVLLSLAAVLAAGAVVGAGSIFAPAPAEKSLPAAVTNLPAGDSSSVCSATPKLLRGVEGTDAQFAPGAKEISSNLRSVVVSDLAKRIPGSSLSKLDGSDVHELTERIDDAEAAEARGADDEGLTGFISKISTLKDIDDAQVYSLQPLGELASKGSTLRSYQAKDGDLAGLAAGTCQAPASNWRFTGLQTSTGSTSVMHLSNPTHTTAQVSLRLRGPEGLIDTSTLQNIVLAAGESRAIVLGGYAQDLNSISAEVTSIGGKITASVQQAALRGLTPSGVELVGANASASNSQVIPGVWIESKENLSKLSKDNKSLVPQLHVSATGASGAGFKVKVLGEDGEVAASFEDNLAVESDATKSIDLSQLAGGYYTVVVESDAPVTAAVKMVRGSDPKDSSDTAWAASSNVLSGTQAMPLSANGTGKFAIAAVASDSEVEAVVVNKDGKLEKPKNLQIDAGQSIVFDPKSVSEDAQAVIFSTDANAYLAQLVLGSERSIAWAAMPQANAGRDGMVVNIGG</sequence>